<evidence type="ECO:0000313" key="3">
    <source>
        <dbReference type="Proteomes" id="UP000030672"/>
    </source>
</evidence>
<evidence type="ECO:0000256" key="1">
    <source>
        <dbReference type="SAM" id="MobiDB-lite"/>
    </source>
</evidence>
<proteinExistence type="predicted"/>
<evidence type="ECO:0000313" key="2">
    <source>
        <dbReference type="EMBL" id="KEQ58652.1"/>
    </source>
</evidence>
<sequence>MRAQLSLPPVLLDRKEDELSGAPLPVKLRIITVTEALNSYKHEKTGGAILPLAIVVACMVEQLPYKIEPSAASGKSTEHKLRRKKCSANLRSGNAV</sequence>
<dbReference type="GeneID" id="63922197"/>
<keyword evidence="3" id="KW-1185">Reference proteome</keyword>
<dbReference type="Proteomes" id="UP000030672">
    <property type="component" value="Unassembled WGS sequence"/>
</dbReference>
<accession>A0A074VLX1</accession>
<dbReference type="RefSeq" id="XP_040875675.1">
    <property type="nucleotide sequence ID" value="XM_041028824.1"/>
</dbReference>
<dbReference type="AlphaFoldDB" id="A0A074VLX1"/>
<name>A0A074VLX1_AURM1</name>
<dbReference type="HOGENOM" id="CLU_2359348_0_0_1"/>
<reference evidence="2 3" key="1">
    <citation type="journal article" date="2014" name="BMC Genomics">
        <title>Genome sequencing of four Aureobasidium pullulans varieties: biotechnological potential, stress tolerance, and description of new species.</title>
        <authorList>
            <person name="Gostin Ar C."/>
            <person name="Ohm R.A."/>
            <person name="Kogej T."/>
            <person name="Sonjak S."/>
            <person name="Turk M."/>
            <person name="Zajc J."/>
            <person name="Zalar P."/>
            <person name="Grube M."/>
            <person name="Sun H."/>
            <person name="Han J."/>
            <person name="Sharma A."/>
            <person name="Chiniquy J."/>
            <person name="Ngan C.Y."/>
            <person name="Lipzen A."/>
            <person name="Barry K."/>
            <person name="Grigoriev I.V."/>
            <person name="Gunde-Cimerman N."/>
        </authorList>
    </citation>
    <scope>NUCLEOTIDE SEQUENCE [LARGE SCALE GENOMIC DNA]</scope>
    <source>
        <strain evidence="2 3">CBS 110374</strain>
    </source>
</reference>
<dbReference type="EMBL" id="KL584853">
    <property type="protein sequence ID" value="KEQ58652.1"/>
    <property type="molecule type" value="Genomic_DNA"/>
</dbReference>
<feature type="region of interest" description="Disordered" evidence="1">
    <location>
        <begin position="69"/>
        <end position="96"/>
    </location>
</feature>
<protein>
    <submittedName>
        <fullName evidence="2">Uncharacterized protein</fullName>
    </submittedName>
</protein>
<organism evidence="2 3">
    <name type="scientific">Aureobasidium melanogenum (strain CBS 110374)</name>
    <name type="common">Aureobasidium pullulans var. melanogenum</name>
    <dbReference type="NCBI Taxonomy" id="1043003"/>
    <lineage>
        <taxon>Eukaryota</taxon>
        <taxon>Fungi</taxon>
        <taxon>Dikarya</taxon>
        <taxon>Ascomycota</taxon>
        <taxon>Pezizomycotina</taxon>
        <taxon>Dothideomycetes</taxon>
        <taxon>Dothideomycetidae</taxon>
        <taxon>Dothideales</taxon>
        <taxon>Saccotheciaceae</taxon>
        <taxon>Aureobasidium</taxon>
    </lineage>
</organism>
<gene>
    <name evidence="2" type="ORF">M437DRAFT_88421</name>
</gene>